<accession>A0AAP3GYN0</accession>
<dbReference type="Proteomes" id="UP001213015">
    <property type="component" value="Unassembled WGS sequence"/>
</dbReference>
<feature type="compositionally biased region" description="Polar residues" evidence="1">
    <location>
        <begin position="106"/>
        <end position="128"/>
    </location>
</feature>
<proteinExistence type="predicted"/>
<feature type="compositionally biased region" description="Basic and acidic residues" evidence="1">
    <location>
        <begin position="63"/>
        <end position="73"/>
    </location>
</feature>
<comment type="caution">
    <text evidence="2">The sequence shown here is derived from an EMBL/GenBank/DDBJ whole genome shotgun (WGS) entry which is preliminary data.</text>
</comment>
<dbReference type="SUPFAM" id="SSF46997">
    <property type="entry name" value="Bacterial immunoglobulin/albumin-binding domains"/>
    <property type="match status" value="1"/>
</dbReference>
<name>A0AAP3GYN0_9LACO</name>
<feature type="non-terminal residue" evidence="2">
    <location>
        <position position="165"/>
    </location>
</feature>
<sequence length="165" mass="16524">DAVSAGQTVLNDDSATQSEVDSATTAINNAKAALDGQATETDTSSTGASDTTSSTTGSTTENSVDKSGLEKAVNEQSTVESTDPYKNASDDKKQAYDDAVSAGQKVLNNDSATQSEVDSATTAINNAKSALDGQATDTSSTGASDTTSSTTGSTTENSVDKSGLE</sequence>
<evidence type="ECO:0000313" key="2">
    <source>
        <dbReference type="EMBL" id="MCZ3845553.1"/>
    </source>
</evidence>
<organism evidence="2 3">
    <name type="scientific">Lactobacillus mulieris</name>
    <dbReference type="NCBI Taxonomy" id="2508708"/>
    <lineage>
        <taxon>Bacteria</taxon>
        <taxon>Bacillati</taxon>
        <taxon>Bacillota</taxon>
        <taxon>Bacilli</taxon>
        <taxon>Lactobacillales</taxon>
        <taxon>Lactobacillaceae</taxon>
        <taxon>Lactobacillus</taxon>
    </lineage>
</organism>
<feature type="region of interest" description="Disordered" evidence="1">
    <location>
        <begin position="1"/>
        <end position="165"/>
    </location>
</feature>
<feature type="non-terminal residue" evidence="2">
    <location>
        <position position="1"/>
    </location>
</feature>
<dbReference type="Gene3D" id="1.20.120.1850">
    <property type="entry name" value="Ebh helix bundles repeating unit (S and A modules)"/>
    <property type="match status" value="1"/>
</dbReference>
<dbReference type="AlphaFoldDB" id="A0AAP3GYN0"/>
<feature type="compositionally biased region" description="Polar residues" evidence="1">
    <location>
        <begin position="1"/>
        <end position="28"/>
    </location>
</feature>
<evidence type="ECO:0000313" key="3">
    <source>
        <dbReference type="Proteomes" id="UP001213015"/>
    </source>
</evidence>
<dbReference type="InterPro" id="IPR009063">
    <property type="entry name" value="Ig/albumin-bd_sf"/>
</dbReference>
<dbReference type="RefSeq" id="WP_269255700.1">
    <property type="nucleotide sequence ID" value="NZ_JAKHLF010000043.1"/>
</dbReference>
<protein>
    <submittedName>
        <fullName evidence="2">FIVAR domain-containing protein</fullName>
    </submittedName>
</protein>
<feature type="compositionally biased region" description="Low complexity" evidence="1">
    <location>
        <begin position="135"/>
        <end position="155"/>
    </location>
</feature>
<reference evidence="2" key="1">
    <citation type="submission" date="2022-01" db="EMBL/GenBank/DDBJ databases">
        <title>VMRC isolate genome collection.</title>
        <authorList>
            <person name="France M."/>
            <person name="Rutt L."/>
            <person name="Humphrys M."/>
            <person name="Ravel J."/>
        </authorList>
    </citation>
    <scope>NUCLEOTIDE SEQUENCE</scope>
    <source>
        <strain evidence="2">C0127B5</strain>
    </source>
</reference>
<gene>
    <name evidence="2" type="ORF">L2422_08660</name>
</gene>
<dbReference type="Pfam" id="PF07554">
    <property type="entry name" value="FIVAR"/>
    <property type="match status" value="2"/>
</dbReference>
<evidence type="ECO:0000256" key="1">
    <source>
        <dbReference type="SAM" id="MobiDB-lite"/>
    </source>
</evidence>
<dbReference type="EMBL" id="JAKHLF010000043">
    <property type="protein sequence ID" value="MCZ3845553.1"/>
    <property type="molecule type" value="Genomic_DNA"/>
</dbReference>
<dbReference type="Gene3D" id="1.20.1270.90">
    <property type="entry name" value="AF1782-like"/>
    <property type="match status" value="1"/>
</dbReference>
<feature type="compositionally biased region" description="Low complexity" evidence="1">
    <location>
        <begin position="38"/>
        <end position="61"/>
    </location>
</feature>